<evidence type="ECO:0000313" key="14">
    <source>
        <dbReference type="Proteomes" id="UP000179284"/>
    </source>
</evidence>
<evidence type="ECO:0000256" key="11">
    <source>
        <dbReference type="ARBA" id="ARBA00047365"/>
    </source>
</evidence>
<dbReference type="InterPro" id="IPR058240">
    <property type="entry name" value="rSAM_sf"/>
</dbReference>
<organism evidence="13 14">
    <name type="scientific">Butyrivibrio hungatei</name>
    <dbReference type="NCBI Taxonomy" id="185008"/>
    <lineage>
        <taxon>Bacteria</taxon>
        <taxon>Bacillati</taxon>
        <taxon>Bacillota</taxon>
        <taxon>Clostridia</taxon>
        <taxon>Lachnospirales</taxon>
        <taxon>Lachnospiraceae</taxon>
        <taxon>Butyrivibrio</taxon>
    </lineage>
</organism>
<dbReference type="Proteomes" id="UP000179284">
    <property type="component" value="Chromosome I"/>
</dbReference>
<name>A0A1D9P6F2_9FIRM</name>
<dbReference type="SFLD" id="SFLDG01063">
    <property type="entry name" value="activating_enzymes__group_1"/>
    <property type="match status" value="1"/>
</dbReference>
<evidence type="ECO:0000256" key="10">
    <source>
        <dbReference type="ARBA" id="ARBA00023014"/>
    </source>
</evidence>
<evidence type="ECO:0000256" key="1">
    <source>
        <dbReference type="ARBA" id="ARBA00001966"/>
    </source>
</evidence>
<dbReference type="CDD" id="cd01335">
    <property type="entry name" value="Radical_SAM"/>
    <property type="match status" value="1"/>
</dbReference>
<dbReference type="PANTHER" id="PTHR30352">
    <property type="entry name" value="PYRUVATE FORMATE-LYASE-ACTIVATING ENZYME"/>
    <property type="match status" value="1"/>
</dbReference>
<dbReference type="SUPFAM" id="SSF102114">
    <property type="entry name" value="Radical SAM enzymes"/>
    <property type="match status" value="1"/>
</dbReference>
<evidence type="ECO:0000256" key="5">
    <source>
        <dbReference type="ARBA" id="ARBA00022485"/>
    </source>
</evidence>
<dbReference type="EC" id="1.97.1.-" evidence="12"/>
<dbReference type="Gene3D" id="3.20.20.70">
    <property type="entry name" value="Aldolase class I"/>
    <property type="match status" value="1"/>
</dbReference>
<dbReference type="KEGG" id="bhu:bhn_I2713"/>
<dbReference type="PIRSF" id="PIRSF000368">
    <property type="entry name" value="NrdG"/>
    <property type="match status" value="1"/>
</dbReference>
<dbReference type="InterPro" id="IPR013785">
    <property type="entry name" value="Aldolase_TIM"/>
</dbReference>
<evidence type="ECO:0000313" key="13">
    <source>
        <dbReference type="EMBL" id="AOZ97745.1"/>
    </source>
</evidence>
<dbReference type="SFLD" id="SFLDF00299">
    <property type="entry name" value="anaerobic_ribonucleoside-triph"/>
    <property type="match status" value="1"/>
</dbReference>
<dbReference type="NCBIfam" id="TIGR02491">
    <property type="entry name" value="NrdG"/>
    <property type="match status" value="1"/>
</dbReference>
<keyword evidence="9" id="KW-0408">Iron</keyword>
<evidence type="ECO:0000256" key="8">
    <source>
        <dbReference type="ARBA" id="ARBA00023002"/>
    </source>
</evidence>
<comment type="function">
    <text evidence="2 12">Activation of anaerobic ribonucleoside-triphosphate reductase under anaerobic conditions by generation of an organic free radical, using S-adenosylmethionine and reduced flavodoxin as cosubstrates to produce 5'-deoxy-adenosine.</text>
</comment>
<dbReference type="InterPro" id="IPR012837">
    <property type="entry name" value="NrdG"/>
</dbReference>
<sequence>MNYGEILYTDVANGIGCRTSLFVSGCTHHCKGCFNEMTWDFNYGKPFTREVEDEIIETLKPDYIDGLTILGGEPMEVVNQKVLRPFIERIKKEVPKATIWIYSGYTWEELTDANNKRCHSDDTDKILSMIDVLVDGEFMLDKKDLMLRFRGSSNQRVINVPETLAQGKVVLSKYNDRDTSRSV</sequence>
<keyword evidence="8 12" id="KW-0560">Oxidoreductase</keyword>
<keyword evidence="10" id="KW-0411">Iron-sulfur</keyword>
<evidence type="ECO:0000256" key="6">
    <source>
        <dbReference type="ARBA" id="ARBA00022691"/>
    </source>
</evidence>
<comment type="cofactor">
    <cofactor evidence="1">
        <name>[4Fe-4S] cluster</name>
        <dbReference type="ChEBI" id="CHEBI:49883"/>
    </cofactor>
</comment>
<evidence type="ECO:0000256" key="12">
    <source>
        <dbReference type="PIRNR" id="PIRNR000368"/>
    </source>
</evidence>
<dbReference type="PANTHER" id="PTHR30352:SF2">
    <property type="entry name" value="ANAEROBIC RIBONUCLEOSIDE-TRIPHOSPHATE REDUCTASE-ACTIVATING PROTEIN"/>
    <property type="match status" value="1"/>
</dbReference>
<evidence type="ECO:0000256" key="9">
    <source>
        <dbReference type="ARBA" id="ARBA00023004"/>
    </source>
</evidence>
<gene>
    <name evidence="13" type="ORF">bhn_I2713</name>
</gene>
<accession>A0A1D9P6F2</accession>
<dbReference type="RefSeq" id="WP_071177318.1">
    <property type="nucleotide sequence ID" value="NZ_CP017831.1"/>
</dbReference>
<dbReference type="Pfam" id="PF13353">
    <property type="entry name" value="Fer4_12"/>
    <property type="match status" value="1"/>
</dbReference>
<evidence type="ECO:0000256" key="2">
    <source>
        <dbReference type="ARBA" id="ARBA00003852"/>
    </source>
</evidence>
<keyword evidence="7" id="KW-0479">Metal-binding</keyword>
<dbReference type="SFLD" id="SFLDS00029">
    <property type="entry name" value="Radical_SAM"/>
    <property type="match status" value="1"/>
</dbReference>
<dbReference type="GO" id="GO:0051539">
    <property type="term" value="F:4 iron, 4 sulfur cluster binding"/>
    <property type="evidence" value="ECO:0007669"/>
    <property type="project" value="UniProtKB-KW"/>
</dbReference>
<dbReference type="InterPro" id="IPR007197">
    <property type="entry name" value="rSAM"/>
</dbReference>
<dbReference type="InterPro" id="IPR001989">
    <property type="entry name" value="Radical_activat_CS"/>
</dbReference>
<comment type="catalytic activity">
    <reaction evidence="11">
        <text>glycyl-[protein] + reduced [flavodoxin] + S-adenosyl-L-methionine = glycin-2-yl radical-[protein] + semiquinone [flavodoxin] + 5'-deoxyadenosine + L-methionine + H(+)</text>
        <dbReference type="Rhea" id="RHEA:61976"/>
        <dbReference type="Rhea" id="RHEA-COMP:10622"/>
        <dbReference type="Rhea" id="RHEA-COMP:14480"/>
        <dbReference type="Rhea" id="RHEA-COMP:15993"/>
        <dbReference type="Rhea" id="RHEA-COMP:15994"/>
        <dbReference type="ChEBI" id="CHEBI:15378"/>
        <dbReference type="ChEBI" id="CHEBI:17319"/>
        <dbReference type="ChEBI" id="CHEBI:29947"/>
        <dbReference type="ChEBI" id="CHEBI:32722"/>
        <dbReference type="ChEBI" id="CHEBI:57618"/>
        <dbReference type="ChEBI" id="CHEBI:57844"/>
        <dbReference type="ChEBI" id="CHEBI:59789"/>
        <dbReference type="ChEBI" id="CHEBI:140311"/>
    </reaction>
</comment>
<keyword evidence="5" id="KW-0004">4Fe-4S</keyword>
<keyword evidence="6" id="KW-0949">S-adenosyl-L-methionine</keyword>
<dbReference type="InterPro" id="IPR034457">
    <property type="entry name" value="Organic_radical-activating"/>
</dbReference>
<dbReference type="SFLD" id="SFLDG01066">
    <property type="entry name" value="organic_radical-activating_enz"/>
    <property type="match status" value="1"/>
</dbReference>
<comment type="similarity">
    <text evidence="3 12">Belongs to the organic radical-activating enzymes family.</text>
</comment>
<dbReference type="GO" id="GO:0043365">
    <property type="term" value="F:[formate-C-acetyltransferase]-activating enzyme activity"/>
    <property type="evidence" value="ECO:0007669"/>
    <property type="project" value="InterPro"/>
</dbReference>
<evidence type="ECO:0000256" key="7">
    <source>
        <dbReference type="ARBA" id="ARBA00022723"/>
    </source>
</evidence>
<evidence type="ECO:0000256" key="4">
    <source>
        <dbReference type="ARBA" id="ARBA00014281"/>
    </source>
</evidence>
<dbReference type="AlphaFoldDB" id="A0A1D9P6F2"/>
<dbReference type="GO" id="GO:0004748">
    <property type="term" value="F:ribonucleoside-diphosphate reductase activity, thioredoxin disulfide as acceptor"/>
    <property type="evidence" value="ECO:0007669"/>
    <property type="project" value="TreeGrafter"/>
</dbReference>
<protein>
    <recommendedName>
        <fullName evidence="4 12">Anaerobic ribonucleoside-triphosphate reductase-activating protein</fullName>
        <ecNumber evidence="12">1.97.1.-</ecNumber>
    </recommendedName>
</protein>
<reference evidence="14" key="1">
    <citation type="submission" date="2016-10" db="EMBL/GenBank/DDBJ databases">
        <title>The complete genome sequence of the rumen bacterium Butyrivibrio hungatei MB2003.</title>
        <authorList>
            <person name="Palevich N."/>
            <person name="Kelly W.J."/>
            <person name="Leahy S.C."/>
            <person name="Altermann E."/>
            <person name="Rakonjac J."/>
            <person name="Attwood G.T."/>
        </authorList>
    </citation>
    <scope>NUCLEOTIDE SEQUENCE [LARGE SCALE GENOMIC DNA]</scope>
    <source>
        <strain evidence="14">MB2003</strain>
    </source>
</reference>
<dbReference type="PROSITE" id="PS01087">
    <property type="entry name" value="RADICAL_ACTIVATING"/>
    <property type="match status" value="1"/>
</dbReference>
<dbReference type="OrthoDB" id="9782387at2"/>
<dbReference type="GO" id="GO:0046872">
    <property type="term" value="F:metal ion binding"/>
    <property type="evidence" value="ECO:0007669"/>
    <property type="project" value="UniProtKB-KW"/>
</dbReference>
<proteinExistence type="inferred from homology"/>
<dbReference type="EMBL" id="CP017831">
    <property type="protein sequence ID" value="AOZ97745.1"/>
    <property type="molecule type" value="Genomic_DNA"/>
</dbReference>
<evidence type="ECO:0000256" key="3">
    <source>
        <dbReference type="ARBA" id="ARBA00009777"/>
    </source>
</evidence>
<keyword evidence="14" id="KW-1185">Reference proteome</keyword>